<evidence type="ECO:0000313" key="1">
    <source>
        <dbReference type="EMBL" id="MDT0307657.1"/>
    </source>
</evidence>
<sequence>MVVTDTALREDDALGTWLARAAPAAGASKRWPDEPAASRRLRCGVIFDAVVCAQPLIEVAYWLLEGYEQQLGPAVAYPAHRVGAILVPIGIEERWQELVTASEWPARQPRPLCLGSPHTIEVPPAVPDPAAGARWLRDPEVSLVSPPVLTSPVQLARCLTEALSLGAKATGEYPLLPAAHGDG</sequence>
<dbReference type="RefSeq" id="WP_311630604.1">
    <property type="nucleotide sequence ID" value="NZ_JAVREN010000013.1"/>
</dbReference>
<name>A0ABU2L8I7_9ACTN</name>
<dbReference type="EMBL" id="JAVREN010000013">
    <property type="protein sequence ID" value="MDT0307657.1"/>
    <property type="molecule type" value="Genomic_DNA"/>
</dbReference>
<accession>A0ABU2L8I7</accession>
<keyword evidence="2" id="KW-1185">Reference proteome</keyword>
<gene>
    <name evidence="1" type="ORF">RM780_11870</name>
</gene>
<evidence type="ECO:0000313" key="2">
    <source>
        <dbReference type="Proteomes" id="UP001183388"/>
    </source>
</evidence>
<comment type="caution">
    <text evidence="1">The sequence shown here is derived from an EMBL/GenBank/DDBJ whole genome shotgun (WGS) entry which is preliminary data.</text>
</comment>
<protein>
    <submittedName>
        <fullName evidence="1">Uncharacterized protein</fullName>
    </submittedName>
</protein>
<organism evidence="1 2">
    <name type="scientific">Streptomyces boetiae</name>
    <dbReference type="NCBI Taxonomy" id="3075541"/>
    <lineage>
        <taxon>Bacteria</taxon>
        <taxon>Bacillati</taxon>
        <taxon>Actinomycetota</taxon>
        <taxon>Actinomycetes</taxon>
        <taxon>Kitasatosporales</taxon>
        <taxon>Streptomycetaceae</taxon>
        <taxon>Streptomyces</taxon>
    </lineage>
</organism>
<reference evidence="2" key="1">
    <citation type="submission" date="2023-07" db="EMBL/GenBank/DDBJ databases">
        <title>30 novel species of actinomycetes from the DSMZ collection.</title>
        <authorList>
            <person name="Nouioui I."/>
        </authorList>
    </citation>
    <scope>NUCLEOTIDE SEQUENCE [LARGE SCALE GENOMIC DNA]</scope>
    <source>
        <strain evidence="2">DSM 44917</strain>
    </source>
</reference>
<proteinExistence type="predicted"/>
<dbReference type="Proteomes" id="UP001183388">
    <property type="component" value="Unassembled WGS sequence"/>
</dbReference>